<keyword evidence="5 11" id="KW-0812">Transmembrane</keyword>
<reference evidence="14" key="2">
    <citation type="submission" date="2021-04" db="EMBL/GenBank/DDBJ databases">
        <authorList>
            <person name="Gilroy R."/>
        </authorList>
    </citation>
    <scope>NUCLEOTIDE SEQUENCE</scope>
    <source>
        <strain evidence="14">MalCec1-1739</strain>
    </source>
</reference>
<keyword evidence="9 11" id="KW-0472">Membrane</keyword>
<dbReference type="PANTHER" id="PTHR11410">
    <property type="entry name" value="ATP SYNTHASE SUBUNIT A"/>
    <property type="match status" value="1"/>
</dbReference>
<evidence type="ECO:0000256" key="8">
    <source>
        <dbReference type="ARBA" id="ARBA00023065"/>
    </source>
</evidence>
<dbReference type="CDD" id="cd00310">
    <property type="entry name" value="ATP-synt_Fo_a_6"/>
    <property type="match status" value="1"/>
</dbReference>
<dbReference type="AlphaFoldDB" id="A0A9D2UIV6"/>
<keyword evidence="11" id="KW-1003">Cell membrane</keyword>
<organism evidence="14 15">
    <name type="scientific">Candidatus Avibacteroides avistercoris</name>
    <dbReference type="NCBI Taxonomy" id="2840690"/>
    <lineage>
        <taxon>Bacteria</taxon>
        <taxon>Pseudomonadati</taxon>
        <taxon>Bacteroidota</taxon>
        <taxon>Bacteroidia</taxon>
        <taxon>Bacteroidales</taxon>
        <taxon>Bacteroidaceae</taxon>
        <taxon>Bacteroidaceae incertae sedis</taxon>
        <taxon>Candidatus Avibacteroides</taxon>
    </lineage>
</organism>
<keyword evidence="7 11" id="KW-1133">Transmembrane helix</keyword>
<dbReference type="EMBL" id="DWUP01000121">
    <property type="protein sequence ID" value="HJD53189.1"/>
    <property type="molecule type" value="Genomic_DNA"/>
</dbReference>
<evidence type="ECO:0000256" key="12">
    <source>
        <dbReference type="RuleBase" id="RU000483"/>
    </source>
</evidence>
<keyword evidence="13" id="KW-0732">Signal</keyword>
<dbReference type="GO" id="GO:0046933">
    <property type="term" value="F:proton-transporting ATP synthase activity, rotational mechanism"/>
    <property type="evidence" value="ECO:0007669"/>
    <property type="project" value="UniProtKB-UniRule"/>
</dbReference>
<sequence>MKRLITLLLLFVWLPLFAAGGGDGEIDTKEIVLEHLGDSYEWHITQVGDTHLTVPLPVIVRGETSGWHCFSSARLHGGAEYEGFKIAADGDYAGKVVECHADGSETRPLDLSITKTVAALLLNSALLIIIVMCAARAYRHRRADSAAPRGLAGLMEMLVNYLLEDLIKPCAGPGYRKFAPYLLTVFFFILLNNLMGLIPFFPAGANVSGNIAVTLVLALATFLAVNLFGSKHYWKDIFWPDLPLMLKAPIPIIPVIELVGIFTKPFALMIRLFANMMAGHAVILSLTCVIFVTVKMGAAINGAMTVVSVAFSIFMNCLELLVAFLQAYVFTMLSAVFIGLAQEGKAHTEQE</sequence>
<keyword evidence="10 11" id="KW-0066">ATP synthesis</keyword>
<dbReference type="InterPro" id="IPR045083">
    <property type="entry name" value="ATP_synth_F0_asu_bact/mt"/>
</dbReference>
<proteinExistence type="inferred from homology"/>
<evidence type="ECO:0000256" key="6">
    <source>
        <dbReference type="ARBA" id="ARBA00022781"/>
    </source>
</evidence>
<feature type="transmembrane region" description="Helical" evidence="11">
    <location>
        <begin position="321"/>
        <end position="341"/>
    </location>
</feature>
<keyword evidence="8 11" id="KW-0406">Ion transport</keyword>
<keyword evidence="4 11" id="KW-0138">CF(0)</keyword>
<evidence type="ECO:0000256" key="13">
    <source>
        <dbReference type="SAM" id="SignalP"/>
    </source>
</evidence>
<comment type="function">
    <text evidence="11 12">Key component of the proton channel; it plays a direct role in the translocation of protons across the membrane.</text>
</comment>
<dbReference type="GO" id="GO:0005886">
    <property type="term" value="C:plasma membrane"/>
    <property type="evidence" value="ECO:0007669"/>
    <property type="project" value="UniProtKB-SubCell"/>
</dbReference>
<evidence type="ECO:0000256" key="4">
    <source>
        <dbReference type="ARBA" id="ARBA00022547"/>
    </source>
</evidence>
<dbReference type="Proteomes" id="UP000787625">
    <property type="component" value="Unassembled WGS sequence"/>
</dbReference>
<evidence type="ECO:0000256" key="9">
    <source>
        <dbReference type="ARBA" id="ARBA00023136"/>
    </source>
</evidence>
<evidence type="ECO:0000256" key="2">
    <source>
        <dbReference type="ARBA" id="ARBA00006810"/>
    </source>
</evidence>
<comment type="similarity">
    <text evidence="2 11 12">Belongs to the ATPase A chain family.</text>
</comment>
<dbReference type="InterPro" id="IPR035908">
    <property type="entry name" value="F0_ATP_A_sf"/>
</dbReference>
<dbReference type="NCBIfam" id="TIGR01131">
    <property type="entry name" value="ATP_synt_6_or_A"/>
    <property type="match status" value="1"/>
</dbReference>
<evidence type="ECO:0000313" key="14">
    <source>
        <dbReference type="EMBL" id="HJD53189.1"/>
    </source>
</evidence>
<evidence type="ECO:0000256" key="3">
    <source>
        <dbReference type="ARBA" id="ARBA00022448"/>
    </source>
</evidence>
<dbReference type="InterPro" id="IPR000568">
    <property type="entry name" value="ATP_synth_F0_asu"/>
</dbReference>
<comment type="subcellular location">
    <subcellularLocation>
        <location evidence="11 12">Cell membrane</location>
        <topology evidence="11 12">Multi-pass membrane protein</topology>
    </subcellularLocation>
    <subcellularLocation>
        <location evidence="1">Membrane</location>
        <topology evidence="1">Multi-pass membrane protein</topology>
    </subcellularLocation>
</comment>
<dbReference type="Gene3D" id="1.20.120.220">
    <property type="entry name" value="ATP synthase, F0 complex, subunit A"/>
    <property type="match status" value="1"/>
</dbReference>
<feature type="chain" id="PRO_5038758254" description="ATP synthase subunit a" evidence="13">
    <location>
        <begin position="19"/>
        <end position="351"/>
    </location>
</feature>
<evidence type="ECO:0000256" key="11">
    <source>
        <dbReference type="HAMAP-Rule" id="MF_01393"/>
    </source>
</evidence>
<evidence type="ECO:0000256" key="5">
    <source>
        <dbReference type="ARBA" id="ARBA00022692"/>
    </source>
</evidence>
<keyword evidence="3 11" id="KW-0813">Transport</keyword>
<feature type="signal peptide" evidence="13">
    <location>
        <begin position="1"/>
        <end position="18"/>
    </location>
</feature>
<feature type="transmembrane region" description="Helical" evidence="11">
    <location>
        <begin position="117"/>
        <end position="135"/>
    </location>
</feature>
<reference evidence="14" key="1">
    <citation type="journal article" date="2021" name="PeerJ">
        <title>Extensive microbial diversity within the chicken gut microbiome revealed by metagenomics and culture.</title>
        <authorList>
            <person name="Gilroy R."/>
            <person name="Ravi A."/>
            <person name="Getino M."/>
            <person name="Pursley I."/>
            <person name="Horton D.L."/>
            <person name="Alikhan N.F."/>
            <person name="Baker D."/>
            <person name="Gharbi K."/>
            <person name="Hall N."/>
            <person name="Watson M."/>
            <person name="Adriaenssens E.M."/>
            <person name="Foster-Nyarko E."/>
            <person name="Jarju S."/>
            <person name="Secka A."/>
            <person name="Antonio M."/>
            <person name="Oren A."/>
            <person name="Chaudhuri R.R."/>
            <person name="La Ragione R."/>
            <person name="Hildebrand F."/>
            <person name="Pallen M.J."/>
        </authorList>
    </citation>
    <scope>NUCLEOTIDE SEQUENCE</scope>
    <source>
        <strain evidence="14">MalCec1-1739</strain>
    </source>
</reference>
<gene>
    <name evidence="11 14" type="primary">atpB</name>
    <name evidence="14" type="ORF">IAA93_05645</name>
</gene>
<evidence type="ECO:0000256" key="10">
    <source>
        <dbReference type="ARBA" id="ARBA00023310"/>
    </source>
</evidence>
<protein>
    <recommendedName>
        <fullName evidence="11 12">ATP synthase subunit a</fullName>
    </recommendedName>
    <alternativeName>
        <fullName evidence="11">ATP synthase F0 sector subunit a</fullName>
    </alternativeName>
    <alternativeName>
        <fullName evidence="11">F-ATPase subunit 6</fullName>
    </alternativeName>
</protein>
<keyword evidence="6 11" id="KW-0375">Hydrogen ion transport</keyword>
<evidence type="ECO:0000256" key="1">
    <source>
        <dbReference type="ARBA" id="ARBA00004141"/>
    </source>
</evidence>
<dbReference type="Pfam" id="PF00119">
    <property type="entry name" value="ATP-synt_A"/>
    <property type="match status" value="1"/>
</dbReference>
<feature type="transmembrane region" description="Helical" evidence="11">
    <location>
        <begin position="178"/>
        <end position="201"/>
    </location>
</feature>
<dbReference type="HAMAP" id="MF_01393">
    <property type="entry name" value="ATP_synth_a_bact"/>
    <property type="match status" value="1"/>
</dbReference>
<dbReference type="PANTHER" id="PTHR11410:SF0">
    <property type="entry name" value="ATP SYNTHASE SUBUNIT A"/>
    <property type="match status" value="1"/>
</dbReference>
<evidence type="ECO:0000256" key="7">
    <source>
        <dbReference type="ARBA" id="ARBA00022989"/>
    </source>
</evidence>
<dbReference type="PRINTS" id="PR00123">
    <property type="entry name" value="ATPASEA"/>
</dbReference>
<evidence type="ECO:0000313" key="15">
    <source>
        <dbReference type="Proteomes" id="UP000787625"/>
    </source>
</evidence>
<dbReference type="GO" id="GO:0045259">
    <property type="term" value="C:proton-transporting ATP synthase complex"/>
    <property type="evidence" value="ECO:0007669"/>
    <property type="project" value="UniProtKB-KW"/>
</dbReference>
<accession>A0A9D2UIV6</accession>
<name>A0A9D2UIV6_9BACT</name>
<dbReference type="SUPFAM" id="SSF81336">
    <property type="entry name" value="F1F0 ATP synthase subunit A"/>
    <property type="match status" value="1"/>
</dbReference>
<comment type="caution">
    <text evidence="14">The sequence shown here is derived from an EMBL/GenBank/DDBJ whole genome shotgun (WGS) entry which is preliminary data.</text>
</comment>
<feature type="transmembrane region" description="Helical" evidence="11">
    <location>
        <begin position="207"/>
        <end position="230"/>
    </location>
</feature>